<reference evidence="2 3" key="1">
    <citation type="submission" date="2019-07" db="EMBL/GenBank/DDBJ databases">
        <title>Sphingomonas solaris sp. nov., isolated from a solar panel from Boston, Massachusetts.</title>
        <authorList>
            <person name="Tanner K."/>
            <person name="Pascual J."/>
            <person name="Mancuso C."/>
            <person name="Pereto J."/>
            <person name="Khalil A."/>
            <person name="Vilanova C."/>
        </authorList>
    </citation>
    <scope>NUCLEOTIDE SEQUENCE [LARGE SCALE GENOMIC DNA]</scope>
    <source>
        <strain evidence="2 3">R4DWN</strain>
    </source>
</reference>
<feature type="compositionally biased region" description="Basic and acidic residues" evidence="1">
    <location>
        <begin position="12"/>
        <end position="37"/>
    </location>
</feature>
<dbReference type="EMBL" id="VNIM01000011">
    <property type="protein sequence ID" value="TVV76317.1"/>
    <property type="molecule type" value="Genomic_DNA"/>
</dbReference>
<organism evidence="2 3">
    <name type="scientific">Alterirhizorhabdus solaris</name>
    <dbReference type="NCBI Taxonomy" id="2529389"/>
    <lineage>
        <taxon>Bacteria</taxon>
        <taxon>Pseudomonadati</taxon>
        <taxon>Pseudomonadota</taxon>
        <taxon>Alphaproteobacteria</taxon>
        <taxon>Sphingomonadales</taxon>
        <taxon>Rhizorhabdaceae</taxon>
        <taxon>Alterirhizorhabdus</taxon>
    </lineage>
</organism>
<dbReference type="InterPro" id="IPR003737">
    <property type="entry name" value="GlcNAc_PI_deacetylase-related"/>
</dbReference>
<dbReference type="GO" id="GO:0016811">
    <property type="term" value="F:hydrolase activity, acting on carbon-nitrogen (but not peptide) bonds, in linear amides"/>
    <property type="evidence" value="ECO:0007669"/>
    <property type="project" value="TreeGrafter"/>
</dbReference>
<dbReference type="AlphaFoldDB" id="A0A558RAB4"/>
<dbReference type="Gene3D" id="3.40.50.10320">
    <property type="entry name" value="LmbE-like"/>
    <property type="match status" value="1"/>
</dbReference>
<evidence type="ECO:0000313" key="3">
    <source>
        <dbReference type="Proteomes" id="UP000318681"/>
    </source>
</evidence>
<sequence>MPAGVQLACGGRADHGRVRGGPRDAAGRGGGRGDPDRPLPLPQRAAPAVSHLLAISPHLDDAAFSIGGTLAAHVRAGGRVTVLTCFTGNVARPTGFALACQRDKGLADDVDYMALRRAEDEAACAVIGAEAIHLPFLEAPHRGYACAVALFGARRGDDAIVAPLAEALADAIARLAPDRIAGPLAIGGHVDHVVVREALARATDTALLWEDWPYADRHALSPSAEPAQRTVLDDGLRAARHAMCAAYATQIGFQFGDAGRLAARLAGIGEERLYGQGVMSVRPAR</sequence>
<evidence type="ECO:0000313" key="2">
    <source>
        <dbReference type="EMBL" id="TVV76317.1"/>
    </source>
</evidence>
<dbReference type="Pfam" id="PF02585">
    <property type="entry name" value="PIG-L"/>
    <property type="match status" value="1"/>
</dbReference>
<dbReference type="InterPro" id="IPR024078">
    <property type="entry name" value="LmbE-like_dom_sf"/>
</dbReference>
<dbReference type="Proteomes" id="UP000318681">
    <property type="component" value="Unassembled WGS sequence"/>
</dbReference>
<accession>A0A558RAB4</accession>
<name>A0A558RAB4_9SPHN</name>
<dbReference type="PANTHER" id="PTHR12993:SF29">
    <property type="entry name" value="BLR3841 PROTEIN"/>
    <property type="match status" value="1"/>
</dbReference>
<evidence type="ECO:0000256" key="1">
    <source>
        <dbReference type="SAM" id="MobiDB-lite"/>
    </source>
</evidence>
<dbReference type="OrthoDB" id="116799at2"/>
<protein>
    <submittedName>
        <fullName evidence="2">PIG-L family deacetylase</fullName>
    </submittedName>
</protein>
<proteinExistence type="predicted"/>
<gene>
    <name evidence="2" type="ORF">FOY91_04580</name>
</gene>
<comment type="caution">
    <text evidence="2">The sequence shown here is derived from an EMBL/GenBank/DDBJ whole genome shotgun (WGS) entry which is preliminary data.</text>
</comment>
<keyword evidence="3" id="KW-1185">Reference proteome</keyword>
<dbReference type="SUPFAM" id="SSF102588">
    <property type="entry name" value="LmbE-like"/>
    <property type="match status" value="1"/>
</dbReference>
<dbReference type="PANTHER" id="PTHR12993">
    <property type="entry name" value="N-ACETYLGLUCOSAMINYL-PHOSPHATIDYLINOSITOL DE-N-ACETYLASE-RELATED"/>
    <property type="match status" value="1"/>
</dbReference>
<feature type="region of interest" description="Disordered" evidence="1">
    <location>
        <begin position="9"/>
        <end position="41"/>
    </location>
</feature>